<evidence type="ECO:0000313" key="2">
    <source>
        <dbReference type="Proteomes" id="UP001732700"/>
    </source>
</evidence>
<protein>
    <submittedName>
        <fullName evidence="1">Uncharacterized protein</fullName>
    </submittedName>
</protein>
<sequence>MSPGSSKLRWLWKAPGRALGRARDYYIRSITGCARYVPNDAAFGAYPVMVPTELPRSQSYGPGGGEEDLRELIRASSERRDDSQRQAVIQAVARSQSTAVGRSMAPIDEDAPIEFAGGVGTLYPRSQSYAGGRPPRFPRKEAVLAC</sequence>
<evidence type="ECO:0000313" key="1">
    <source>
        <dbReference type="EnsemblPlants" id="AVESA.00010b.r2.4AG0609440.1.CDS.1"/>
    </source>
</evidence>
<dbReference type="Proteomes" id="UP001732700">
    <property type="component" value="Chromosome 4A"/>
</dbReference>
<keyword evidence="2" id="KW-1185">Reference proteome</keyword>
<organism evidence="1 2">
    <name type="scientific">Avena sativa</name>
    <name type="common">Oat</name>
    <dbReference type="NCBI Taxonomy" id="4498"/>
    <lineage>
        <taxon>Eukaryota</taxon>
        <taxon>Viridiplantae</taxon>
        <taxon>Streptophyta</taxon>
        <taxon>Embryophyta</taxon>
        <taxon>Tracheophyta</taxon>
        <taxon>Spermatophyta</taxon>
        <taxon>Magnoliopsida</taxon>
        <taxon>Liliopsida</taxon>
        <taxon>Poales</taxon>
        <taxon>Poaceae</taxon>
        <taxon>BOP clade</taxon>
        <taxon>Pooideae</taxon>
        <taxon>Poodae</taxon>
        <taxon>Poeae</taxon>
        <taxon>Poeae Chloroplast Group 1 (Aveneae type)</taxon>
        <taxon>Aveninae</taxon>
        <taxon>Avena</taxon>
    </lineage>
</organism>
<dbReference type="EnsemblPlants" id="AVESA.00010b.r2.4AG0609440.1">
    <property type="protein sequence ID" value="AVESA.00010b.r2.4AG0609440.1.CDS.1"/>
    <property type="gene ID" value="AVESA.00010b.r2.4AG0609440"/>
</dbReference>
<reference evidence="1" key="2">
    <citation type="submission" date="2025-09" db="UniProtKB">
        <authorList>
            <consortium name="EnsemblPlants"/>
        </authorList>
    </citation>
    <scope>IDENTIFICATION</scope>
</reference>
<proteinExistence type="predicted"/>
<reference evidence="1" key="1">
    <citation type="submission" date="2021-05" db="EMBL/GenBank/DDBJ databases">
        <authorList>
            <person name="Scholz U."/>
            <person name="Mascher M."/>
            <person name="Fiebig A."/>
        </authorList>
    </citation>
    <scope>NUCLEOTIDE SEQUENCE [LARGE SCALE GENOMIC DNA]</scope>
</reference>
<name>A0ACD5WBN1_AVESA</name>
<accession>A0ACD5WBN1</accession>